<dbReference type="Proteomes" id="UP000321103">
    <property type="component" value="Unassembled WGS sequence"/>
</dbReference>
<dbReference type="EMBL" id="BJZS01000046">
    <property type="protein sequence ID" value="GEO95532.1"/>
    <property type="molecule type" value="Genomic_DNA"/>
</dbReference>
<evidence type="ECO:0000256" key="2">
    <source>
        <dbReference type="ARBA" id="ARBA00007866"/>
    </source>
</evidence>
<keyword evidence="11" id="KW-0186">Copper</keyword>
<evidence type="ECO:0000256" key="12">
    <source>
        <dbReference type="ARBA" id="ARBA00023136"/>
    </source>
</evidence>
<evidence type="ECO:0000256" key="11">
    <source>
        <dbReference type="ARBA" id="ARBA00023008"/>
    </source>
</evidence>
<dbReference type="SUPFAM" id="SSF81464">
    <property type="entry name" value="Cytochrome c oxidase subunit II-like, transmembrane region"/>
    <property type="match status" value="1"/>
</dbReference>
<keyword evidence="20" id="KW-1185">Reference proteome</keyword>
<dbReference type="SUPFAM" id="SSF49503">
    <property type="entry name" value="Cupredoxins"/>
    <property type="match status" value="1"/>
</dbReference>
<accession>A0A512ICW4</accession>
<evidence type="ECO:0000256" key="6">
    <source>
        <dbReference type="ARBA" id="ARBA00022692"/>
    </source>
</evidence>
<evidence type="ECO:0000313" key="20">
    <source>
        <dbReference type="Proteomes" id="UP000321103"/>
    </source>
</evidence>
<evidence type="ECO:0000256" key="8">
    <source>
        <dbReference type="ARBA" id="ARBA00022967"/>
    </source>
</evidence>
<dbReference type="InterPro" id="IPR001505">
    <property type="entry name" value="Copper_CuA"/>
</dbReference>
<dbReference type="GO" id="GO:0004129">
    <property type="term" value="F:cytochrome-c oxidase activity"/>
    <property type="evidence" value="ECO:0007669"/>
    <property type="project" value="UniProtKB-EC"/>
</dbReference>
<comment type="subcellular location">
    <subcellularLocation>
        <location evidence="1">Membrane</location>
        <topology evidence="1">Multi-pass membrane protein</topology>
    </subcellularLocation>
</comment>
<dbReference type="Pfam" id="PF00116">
    <property type="entry name" value="COX2"/>
    <property type="match status" value="1"/>
</dbReference>
<dbReference type="PROSITE" id="PS00078">
    <property type="entry name" value="COX2"/>
    <property type="match status" value="1"/>
</dbReference>
<dbReference type="InterPro" id="IPR002429">
    <property type="entry name" value="CcO_II-like_C"/>
</dbReference>
<dbReference type="PANTHER" id="PTHR22888:SF9">
    <property type="entry name" value="CYTOCHROME C OXIDASE SUBUNIT 2"/>
    <property type="match status" value="1"/>
</dbReference>
<dbReference type="PROSITE" id="PS51257">
    <property type="entry name" value="PROKAR_LIPOPROTEIN"/>
    <property type="match status" value="1"/>
</dbReference>
<feature type="transmembrane region" description="Helical" evidence="17">
    <location>
        <begin position="103"/>
        <end position="121"/>
    </location>
</feature>
<reference evidence="19 20" key="1">
    <citation type="submission" date="2019-07" db="EMBL/GenBank/DDBJ databases">
        <title>Whole genome shotgun sequence of Kocuria turfanensis NBRC 107627.</title>
        <authorList>
            <person name="Hosoyama A."/>
            <person name="Uohara A."/>
            <person name="Ohji S."/>
            <person name="Ichikawa N."/>
        </authorList>
    </citation>
    <scope>NUCLEOTIDE SEQUENCE [LARGE SCALE GENOMIC DNA]</scope>
    <source>
        <strain evidence="19 20">NBRC 107627</strain>
    </source>
</reference>
<dbReference type="Gene3D" id="2.60.40.420">
    <property type="entry name" value="Cupredoxins - blue copper proteins"/>
    <property type="match status" value="1"/>
</dbReference>
<sequence length="311" mass="34712">MSSHTRTGSRRRRAARTSAVAVLAATALTGCSEEAKLGWMPTERGVTDNADMILDLWIGSWIAALAVGLVTWGLMLWCMIAYRRRKNETGYPRQVAYHAPLEVFYTIVPIALIMSLFFFTVRTQSAITTPHDNPDVTVQVYGKQWAWDFNYLTDDVWDTGIQGHLDGEEGVPERVPTLYLPVDSDIELQVTSRDVIHSFWVPAFLEKADMFPGRTNTISITTGQEGSYYGKCAEFCGEYHSEMLFNVNVVSQAEYDAHIQSLREKGQTGALGEEYNRDSYPDPGEEFVNEPGSAGEFPDVDQPAADLSTNN</sequence>
<gene>
    <name evidence="19" type="ORF">KTU01_16550</name>
</gene>
<dbReference type="GO" id="GO:0016020">
    <property type="term" value="C:membrane"/>
    <property type="evidence" value="ECO:0007669"/>
    <property type="project" value="UniProtKB-SubCell"/>
</dbReference>
<evidence type="ECO:0000256" key="9">
    <source>
        <dbReference type="ARBA" id="ARBA00022982"/>
    </source>
</evidence>
<evidence type="ECO:0000256" key="10">
    <source>
        <dbReference type="ARBA" id="ARBA00022989"/>
    </source>
</evidence>
<dbReference type="NCBIfam" id="TIGR02866">
    <property type="entry name" value="CoxB"/>
    <property type="match status" value="1"/>
</dbReference>
<protein>
    <recommendedName>
        <fullName evidence="3">cytochrome-c oxidase</fullName>
        <ecNumber evidence="3">7.1.1.9</ecNumber>
    </recommendedName>
    <alternativeName>
        <fullName evidence="14">Cytochrome aa3 subunit 2</fullName>
    </alternativeName>
</protein>
<dbReference type="PROSITE" id="PS50857">
    <property type="entry name" value="COX2_CUA"/>
    <property type="match status" value="1"/>
</dbReference>
<evidence type="ECO:0000256" key="15">
    <source>
        <dbReference type="ARBA" id="ARBA00047816"/>
    </source>
</evidence>
<evidence type="ECO:0000259" key="18">
    <source>
        <dbReference type="PROSITE" id="PS50857"/>
    </source>
</evidence>
<keyword evidence="5" id="KW-0679">Respiratory chain</keyword>
<evidence type="ECO:0000256" key="14">
    <source>
        <dbReference type="ARBA" id="ARBA00031399"/>
    </source>
</evidence>
<feature type="transmembrane region" description="Helical" evidence="17">
    <location>
        <begin position="56"/>
        <end position="82"/>
    </location>
</feature>
<comment type="caution">
    <text evidence="19">The sequence shown here is derived from an EMBL/GenBank/DDBJ whole genome shotgun (WGS) entry which is preliminary data.</text>
</comment>
<keyword evidence="9" id="KW-0249">Electron transport</keyword>
<keyword evidence="10 17" id="KW-1133">Transmembrane helix</keyword>
<evidence type="ECO:0000256" key="5">
    <source>
        <dbReference type="ARBA" id="ARBA00022660"/>
    </source>
</evidence>
<evidence type="ECO:0000256" key="3">
    <source>
        <dbReference type="ARBA" id="ARBA00012949"/>
    </source>
</evidence>
<organism evidence="19 20">
    <name type="scientific">Kocuria turfanensis</name>
    <dbReference type="NCBI Taxonomy" id="388357"/>
    <lineage>
        <taxon>Bacteria</taxon>
        <taxon>Bacillati</taxon>
        <taxon>Actinomycetota</taxon>
        <taxon>Actinomycetes</taxon>
        <taxon>Micrococcales</taxon>
        <taxon>Micrococcaceae</taxon>
        <taxon>Kocuria</taxon>
    </lineage>
</organism>
<evidence type="ECO:0000256" key="13">
    <source>
        <dbReference type="ARBA" id="ARBA00024688"/>
    </source>
</evidence>
<keyword evidence="12 17" id="KW-0472">Membrane</keyword>
<dbReference type="EC" id="7.1.1.9" evidence="3"/>
<dbReference type="RefSeq" id="WP_232319376.1">
    <property type="nucleotide sequence ID" value="NZ_BJZS01000046.1"/>
</dbReference>
<evidence type="ECO:0000256" key="16">
    <source>
        <dbReference type="SAM" id="MobiDB-lite"/>
    </source>
</evidence>
<evidence type="ECO:0000256" key="1">
    <source>
        <dbReference type="ARBA" id="ARBA00004141"/>
    </source>
</evidence>
<dbReference type="GO" id="GO:0005507">
    <property type="term" value="F:copper ion binding"/>
    <property type="evidence" value="ECO:0007669"/>
    <property type="project" value="InterPro"/>
</dbReference>
<dbReference type="Gene3D" id="1.10.287.90">
    <property type="match status" value="1"/>
</dbReference>
<dbReference type="InterPro" id="IPR045187">
    <property type="entry name" value="CcO_II"/>
</dbReference>
<comment type="similarity">
    <text evidence="2">Belongs to the cytochrome c oxidase subunit 2 family.</text>
</comment>
<keyword evidence="4" id="KW-0813">Transport</keyword>
<keyword evidence="6 17" id="KW-0812">Transmembrane</keyword>
<comment type="function">
    <text evidence="13">Subunits I and II form the functional core of the enzyme complex. Electrons originating in cytochrome c are transferred via heme a and Cu(A) to the binuclear center formed by heme a3 and Cu(B).</text>
</comment>
<dbReference type="GO" id="GO:0016491">
    <property type="term" value="F:oxidoreductase activity"/>
    <property type="evidence" value="ECO:0007669"/>
    <property type="project" value="InterPro"/>
</dbReference>
<evidence type="ECO:0000313" key="19">
    <source>
        <dbReference type="EMBL" id="GEO95532.1"/>
    </source>
</evidence>
<evidence type="ECO:0000256" key="7">
    <source>
        <dbReference type="ARBA" id="ARBA00022723"/>
    </source>
</evidence>
<dbReference type="STRING" id="388357.GCA_001580365_00511"/>
<dbReference type="PANTHER" id="PTHR22888">
    <property type="entry name" value="CYTOCHROME C OXIDASE, SUBUNIT II"/>
    <property type="match status" value="1"/>
</dbReference>
<comment type="catalytic activity">
    <reaction evidence="15">
        <text>4 Fe(II)-[cytochrome c] + O2 + 8 H(+)(in) = 4 Fe(III)-[cytochrome c] + 2 H2O + 4 H(+)(out)</text>
        <dbReference type="Rhea" id="RHEA:11436"/>
        <dbReference type="Rhea" id="RHEA-COMP:10350"/>
        <dbReference type="Rhea" id="RHEA-COMP:14399"/>
        <dbReference type="ChEBI" id="CHEBI:15377"/>
        <dbReference type="ChEBI" id="CHEBI:15378"/>
        <dbReference type="ChEBI" id="CHEBI:15379"/>
        <dbReference type="ChEBI" id="CHEBI:29033"/>
        <dbReference type="ChEBI" id="CHEBI:29034"/>
        <dbReference type="EC" id="7.1.1.9"/>
    </reaction>
</comment>
<feature type="domain" description="Cytochrome oxidase subunit II copper A binding" evidence="18">
    <location>
        <begin position="133"/>
        <end position="261"/>
    </location>
</feature>
<dbReference type="InterPro" id="IPR036257">
    <property type="entry name" value="Cyt_c_oxidase_su2_TM_sf"/>
</dbReference>
<feature type="region of interest" description="Disordered" evidence="16">
    <location>
        <begin position="265"/>
        <end position="311"/>
    </location>
</feature>
<proteinExistence type="inferred from homology"/>
<dbReference type="AlphaFoldDB" id="A0A512ICW4"/>
<keyword evidence="8" id="KW-1278">Translocase</keyword>
<keyword evidence="7" id="KW-0479">Metal-binding</keyword>
<dbReference type="InterPro" id="IPR008972">
    <property type="entry name" value="Cupredoxin"/>
</dbReference>
<name>A0A512ICW4_9MICC</name>
<evidence type="ECO:0000256" key="4">
    <source>
        <dbReference type="ARBA" id="ARBA00022448"/>
    </source>
</evidence>
<dbReference type="PRINTS" id="PR01166">
    <property type="entry name" value="CYCOXIDASEII"/>
</dbReference>
<dbReference type="InterPro" id="IPR014222">
    <property type="entry name" value="Cyt_c_oxidase_su2"/>
</dbReference>
<evidence type="ECO:0000256" key="17">
    <source>
        <dbReference type="SAM" id="Phobius"/>
    </source>
</evidence>
<dbReference type="GO" id="GO:0042773">
    <property type="term" value="P:ATP synthesis coupled electron transport"/>
    <property type="evidence" value="ECO:0007669"/>
    <property type="project" value="TreeGrafter"/>
</dbReference>